<evidence type="ECO:0000313" key="4">
    <source>
        <dbReference type="Proteomes" id="UP000007305"/>
    </source>
</evidence>
<dbReference type="GO" id="GO:0032786">
    <property type="term" value="P:positive regulation of DNA-templated transcription, elongation"/>
    <property type="evidence" value="ECO:0000318"/>
    <property type="project" value="GO_Central"/>
</dbReference>
<name>A0A804N3N3_MAIZE</name>
<dbReference type="InterPro" id="IPR036915">
    <property type="entry name" value="Cyclin-like_sf"/>
</dbReference>
<dbReference type="GO" id="GO:0005634">
    <property type="term" value="C:nucleus"/>
    <property type="evidence" value="ECO:0000318"/>
    <property type="project" value="GO_Central"/>
</dbReference>
<dbReference type="Proteomes" id="UP000007305">
    <property type="component" value="Chromosome 3"/>
</dbReference>
<dbReference type="GO" id="GO:0045944">
    <property type="term" value="P:positive regulation of transcription by RNA polymerase II"/>
    <property type="evidence" value="ECO:0000318"/>
    <property type="project" value="GO_Central"/>
</dbReference>
<evidence type="ECO:0000313" key="3">
    <source>
        <dbReference type="EnsemblPlants" id="Zm00001eb132310_P002"/>
    </source>
</evidence>
<gene>
    <name evidence="3" type="primary">LOC100278891</name>
</gene>
<dbReference type="InParanoid" id="A0A804N3N3"/>
<dbReference type="GO" id="GO:0061575">
    <property type="term" value="F:cyclin-dependent protein serine/threonine kinase activator activity"/>
    <property type="evidence" value="ECO:0000318"/>
    <property type="project" value="GO_Central"/>
</dbReference>
<protein>
    <recommendedName>
        <fullName evidence="2">Cyclin N-terminal domain-containing protein</fullName>
    </recommendedName>
</protein>
<dbReference type="Pfam" id="PF00134">
    <property type="entry name" value="Cyclin_N"/>
    <property type="match status" value="1"/>
</dbReference>
<dbReference type="SUPFAM" id="SSF47954">
    <property type="entry name" value="Cyclin-like"/>
    <property type="match status" value="2"/>
</dbReference>
<dbReference type="Gene3D" id="1.10.472.10">
    <property type="entry name" value="Cyclin-like"/>
    <property type="match status" value="2"/>
</dbReference>
<evidence type="ECO:0000259" key="2">
    <source>
        <dbReference type="Pfam" id="PF00134"/>
    </source>
</evidence>
<evidence type="ECO:0000256" key="1">
    <source>
        <dbReference type="SAM" id="MobiDB-lite"/>
    </source>
</evidence>
<feature type="domain" description="Cyclin N-terminal" evidence="2">
    <location>
        <begin position="150"/>
        <end position="286"/>
    </location>
</feature>
<feature type="region of interest" description="Disordered" evidence="1">
    <location>
        <begin position="1"/>
        <end position="53"/>
    </location>
</feature>
<dbReference type="InterPro" id="IPR006671">
    <property type="entry name" value="Cyclin_N"/>
</dbReference>
<reference evidence="3" key="3">
    <citation type="submission" date="2021-05" db="UniProtKB">
        <authorList>
            <consortium name="EnsemblPlants"/>
        </authorList>
    </citation>
    <scope>IDENTIFICATION</scope>
    <source>
        <strain evidence="3">cv. B73</strain>
    </source>
</reference>
<accession>A0A804N3N3</accession>
<dbReference type="AlphaFoldDB" id="A0A804N3N3"/>
<dbReference type="PANTHER" id="PTHR10026">
    <property type="entry name" value="CYCLIN"/>
    <property type="match status" value="1"/>
</dbReference>
<keyword evidence="4" id="KW-1185">Reference proteome</keyword>
<reference evidence="4" key="1">
    <citation type="submission" date="2015-12" db="EMBL/GenBank/DDBJ databases">
        <title>Update maize B73 reference genome by single molecule sequencing technologies.</title>
        <authorList>
            <consortium name="Maize Genome Sequencing Project"/>
            <person name="Ware D."/>
        </authorList>
    </citation>
    <scope>NUCLEOTIDE SEQUENCE [LARGE SCALE GENOMIC DNA]</scope>
    <source>
        <strain evidence="4">cv. B73</strain>
    </source>
</reference>
<dbReference type="GO" id="GO:0008024">
    <property type="term" value="C:cyclin/CDK positive transcription elongation factor complex"/>
    <property type="evidence" value="ECO:0000318"/>
    <property type="project" value="GO_Central"/>
</dbReference>
<reference evidence="3" key="2">
    <citation type="submission" date="2019-07" db="EMBL/GenBank/DDBJ databases">
        <authorList>
            <person name="Seetharam A."/>
            <person name="Woodhouse M."/>
            <person name="Cannon E."/>
        </authorList>
    </citation>
    <scope>NUCLEOTIDE SEQUENCE [LARGE SCALE GENOMIC DNA]</scope>
    <source>
        <strain evidence="3">cv. B73</strain>
    </source>
</reference>
<dbReference type="Gramene" id="Zm00001eb132310_T002">
    <property type="protein sequence ID" value="Zm00001eb132310_P002"/>
    <property type="gene ID" value="Zm00001eb132310"/>
</dbReference>
<dbReference type="InterPro" id="IPR043198">
    <property type="entry name" value="Cyclin/Ssn8"/>
</dbReference>
<sequence length="378" mass="42399">MSSQSSAGGPAIHHPHSNYHPYIFQHDPPLHSNSRRRRRNHDDPYQPYLPLPHAHSHGATAVVTGTVRCHVPRDPLVLSHLQERLFPTLPQHHPIAGPPPTKRARRAPDTPWDPPPPTLQPALVPVALERPPDVGHSAGALLSRDEIERRSPSRRDGIDSALEARLRASYCAYLHCLGNRLGFLVGYIFLLLVLTQHYFACSCGSCNLAHEGFFNLVATAALFLAAKAEETACLLNTVLRASCEVSQNQEFNLLPYMLCGQDWFEQYRESVIQAEQMILTTLDFELEVAHPYASLSSALGKLGLTHTVLFNVAWNLINEGLRSSLWLQFKPHHIAAGAAFLAAKFLHYDITFHPNFWHEFKTSPYIVQDVVQQLKELL</sequence>
<feature type="region of interest" description="Disordered" evidence="1">
    <location>
        <begin position="89"/>
        <end position="116"/>
    </location>
</feature>
<dbReference type="EnsemblPlants" id="Zm00001eb132310_T002">
    <property type="protein sequence ID" value="Zm00001eb132310_P002"/>
    <property type="gene ID" value="Zm00001eb132310"/>
</dbReference>
<proteinExistence type="predicted"/>
<organism evidence="3 4">
    <name type="scientific">Zea mays</name>
    <name type="common">Maize</name>
    <dbReference type="NCBI Taxonomy" id="4577"/>
    <lineage>
        <taxon>Eukaryota</taxon>
        <taxon>Viridiplantae</taxon>
        <taxon>Streptophyta</taxon>
        <taxon>Embryophyta</taxon>
        <taxon>Tracheophyta</taxon>
        <taxon>Spermatophyta</taxon>
        <taxon>Magnoliopsida</taxon>
        <taxon>Liliopsida</taxon>
        <taxon>Poales</taxon>
        <taxon>Poaceae</taxon>
        <taxon>PACMAD clade</taxon>
        <taxon>Panicoideae</taxon>
        <taxon>Andropogonodae</taxon>
        <taxon>Andropogoneae</taxon>
        <taxon>Tripsacinae</taxon>
        <taxon>Zea</taxon>
    </lineage>
</organism>